<dbReference type="Proteomes" id="UP000000759">
    <property type="component" value="Chromosome 16"/>
</dbReference>
<keyword evidence="4" id="KW-1185">Reference proteome</keyword>
<protein>
    <submittedName>
        <fullName evidence="3">Uncharacterized protein</fullName>
    </submittedName>
</protein>
<feature type="region of interest" description="Disordered" evidence="2">
    <location>
        <begin position="246"/>
        <end position="356"/>
    </location>
</feature>
<feature type="region of interest" description="Disordered" evidence="2">
    <location>
        <begin position="1"/>
        <end position="40"/>
    </location>
</feature>
<dbReference type="RefSeq" id="XP_002182501.1">
    <property type="nucleotide sequence ID" value="XM_002182465.1"/>
</dbReference>
<dbReference type="KEGG" id="pti:PHATRDRAFT_48124"/>
<proteinExistence type="predicted"/>
<feature type="compositionally biased region" description="Basic and acidic residues" evidence="2">
    <location>
        <begin position="412"/>
        <end position="423"/>
    </location>
</feature>
<evidence type="ECO:0000256" key="2">
    <source>
        <dbReference type="SAM" id="MobiDB-lite"/>
    </source>
</evidence>
<evidence type="ECO:0000313" key="3">
    <source>
        <dbReference type="EMBL" id="EEC45788.1"/>
    </source>
</evidence>
<feature type="compositionally biased region" description="Polar residues" evidence="2">
    <location>
        <begin position="304"/>
        <end position="319"/>
    </location>
</feature>
<keyword evidence="1" id="KW-0175">Coiled coil</keyword>
<feature type="coiled-coil region" evidence="1">
    <location>
        <begin position="601"/>
        <end position="708"/>
    </location>
</feature>
<feature type="compositionally biased region" description="Polar residues" evidence="2">
    <location>
        <begin position="275"/>
        <end position="291"/>
    </location>
</feature>
<name>B7G624_PHATC</name>
<evidence type="ECO:0000313" key="4">
    <source>
        <dbReference type="Proteomes" id="UP000000759"/>
    </source>
</evidence>
<feature type="region of interest" description="Disordered" evidence="2">
    <location>
        <begin position="412"/>
        <end position="445"/>
    </location>
</feature>
<evidence type="ECO:0000256" key="1">
    <source>
        <dbReference type="SAM" id="Coils"/>
    </source>
</evidence>
<dbReference type="HOGENOM" id="CLU_390031_0_0_1"/>
<reference evidence="4" key="2">
    <citation type="submission" date="2008-08" db="EMBL/GenBank/DDBJ databases">
        <authorList>
            <consortium name="Diatom Consortium"/>
            <person name="Grigoriev I."/>
            <person name="Grimwood J."/>
            <person name="Kuo A."/>
            <person name="Otillar R.P."/>
            <person name="Salamov A."/>
            <person name="Detter J.C."/>
            <person name="Lindquist E."/>
            <person name="Shapiro H."/>
            <person name="Lucas S."/>
            <person name="Glavina del Rio T."/>
            <person name="Pitluck S."/>
            <person name="Rokhsar D."/>
            <person name="Bowler C."/>
        </authorList>
    </citation>
    <scope>GENOME REANNOTATION</scope>
    <source>
        <strain evidence="4">CCAP 1055/1</strain>
    </source>
</reference>
<feature type="compositionally biased region" description="Basic and acidic residues" evidence="2">
    <location>
        <begin position="18"/>
        <end position="27"/>
    </location>
</feature>
<accession>B7G624</accession>
<organism evidence="3 4">
    <name type="scientific">Phaeodactylum tricornutum (strain CCAP 1055/1)</name>
    <dbReference type="NCBI Taxonomy" id="556484"/>
    <lineage>
        <taxon>Eukaryota</taxon>
        <taxon>Sar</taxon>
        <taxon>Stramenopiles</taxon>
        <taxon>Ochrophyta</taxon>
        <taxon>Bacillariophyta</taxon>
        <taxon>Bacillariophyceae</taxon>
        <taxon>Bacillariophycidae</taxon>
        <taxon>Naviculales</taxon>
        <taxon>Phaeodactylaceae</taxon>
        <taxon>Phaeodactylum</taxon>
    </lineage>
</organism>
<dbReference type="GeneID" id="7203281"/>
<dbReference type="InParanoid" id="B7G624"/>
<sequence>MGGPNQKCEETPVSQQEKLTRWREERQRKQKSTKNQSSFILTKSLNRSRISLGGNSLSSLPAQQTTEVQERIPNRVIRGAKSIDDARSRLFRQTKNNFRSPLVSVANVRCPAHPGSSRETKLCLNKQLSLLEMSNCKQAPLDATKSTSTSPFCSWVALDTPQSTSPLSWNEDYVELAEPPIDSTPIPQTSKVCRQSMLDYQAAPQSKLSRNRASGEQLRDDLPLLESALQEFQQGLDSFDWRNETTEESAQGMDPICRSYSGEDPQFLLPIPSSREANSTKQHNKASTSADIAQRHLSQDSELRTNTSVEKPSIRQRSQAPFAFPSLGHPSLLRQISNPEDNGLPIPAPLTTPRNSSFLTLDLETPEEDWPRRQDAKQLLLPIPSLREHLPPFKDKAPKSDFPSREEFIDYTKGENSGTEKNKTAFSSQKESSWERSPSNIQPIKASLPKTANSNLAEPRLQEMQVWDLKDEDDSFDWRHDVVSPDFHPSQPSRRRASSVLLPIPSLRNDLDGTPDQDLQANRKEEATNTVDNSTDAEIEHKCSGQLKAPDKLADEKPKKVWSPKNCSCKTNVHSETSVKFKDFEQHLPLETVPEEAMDQIPTLKEQLVLSLNEIKRLQDQVKVATAFENRVTPFRDVFEDLRKMRADNTKLRRDKEQIEQMVEGLQQQMMTAVQMAVQKTKGLQIQLEASQSELHAARELIRQLKSE</sequence>
<dbReference type="PaxDb" id="2850-Phatr48124"/>
<feature type="compositionally biased region" description="Basic and acidic residues" evidence="2">
    <location>
        <begin position="293"/>
        <end position="303"/>
    </location>
</feature>
<reference evidence="3 4" key="1">
    <citation type="journal article" date="2008" name="Nature">
        <title>The Phaeodactylum genome reveals the evolutionary history of diatom genomes.</title>
        <authorList>
            <person name="Bowler C."/>
            <person name="Allen A.E."/>
            <person name="Badger J.H."/>
            <person name="Grimwood J."/>
            <person name="Jabbari K."/>
            <person name="Kuo A."/>
            <person name="Maheswari U."/>
            <person name="Martens C."/>
            <person name="Maumus F."/>
            <person name="Otillar R.P."/>
            <person name="Rayko E."/>
            <person name="Salamov A."/>
            <person name="Vandepoele K."/>
            <person name="Beszteri B."/>
            <person name="Gruber A."/>
            <person name="Heijde M."/>
            <person name="Katinka M."/>
            <person name="Mock T."/>
            <person name="Valentin K."/>
            <person name="Verret F."/>
            <person name="Berges J.A."/>
            <person name="Brownlee C."/>
            <person name="Cadoret J.P."/>
            <person name="Chiovitti A."/>
            <person name="Choi C.J."/>
            <person name="Coesel S."/>
            <person name="De Martino A."/>
            <person name="Detter J.C."/>
            <person name="Durkin C."/>
            <person name="Falciatore A."/>
            <person name="Fournet J."/>
            <person name="Haruta M."/>
            <person name="Huysman M.J."/>
            <person name="Jenkins B.D."/>
            <person name="Jiroutova K."/>
            <person name="Jorgensen R.E."/>
            <person name="Joubert Y."/>
            <person name="Kaplan A."/>
            <person name="Kroger N."/>
            <person name="Kroth P.G."/>
            <person name="La Roche J."/>
            <person name="Lindquist E."/>
            <person name="Lommer M."/>
            <person name="Martin-Jezequel V."/>
            <person name="Lopez P.J."/>
            <person name="Lucas S."/>
            <person name="Mangogna M."/>
            <person name="McGinnis K."/>
            <person name="Medlin L.K."/>
            <person name="Montsant A."/>
            <person name="Oudot-Le Secq M.P."/>
            <person name="Napoli C."/>
            <person name="Obornik M."/>
            <person name="Parker M.S."/>
            <person name="Petit J.L."/>
            <person name="Porcel B.M."/>
            <person name="Poulsen N."/>
            <person name="Robison M."/>
            <person name="Rychlewski L."/>
            <person name="Rynearson T.A."/>
            <person name="Schmutz J."/>
            <person name="Shapiro H."/>
            <person name="Siaut M."/>
            <person name="Stanley M."/>
            <person name="Sussman M.R."/>
            <person name="Taylor A.R."/>
            <person name="Vardi A."/>
            <person name="von Dassow P."/>
            <person name="Vyverman W."/>
            <person name="Willis A."/>
            <person name="Wyrwicz L.S."/>
            <person name="Rokhsar D.S."/>
            <person name="Weissenbach J."/>
            <person name="Armbrust E.V."/>
            <person name="Green B.R."/>
            <person name="Van de Peer Y."/>
            <person name="Grigoriev I.V."/>
        </authorList>
    </citation>
    <scope>NUCLEOTIDE SEQUENCE [LARGE SCALE GENOMIC DNA]</scope>
    <source>
        <strain evidence="3 4">CCAP 1055/1</strain>
    </source>
</reference>
<dbReference type="AlphaFoldDB" id="B7G624"/>
<gene>
    <name evidence="3" type="ORF">PHATRDRAFT_48124</name>
</gene>
<feature type="compositionally biased region" description="Polar residues" evidence="2">
    <location>
        <begin position="424"/>
        <end position="442"/>
    </location>
</feature>
<feature type="region of interest" description="Disordered" evidence="2">
    <location>
        <begin position="506"/>
        <end position="538"/>
    </location>
</feature>
<dbReference type="EMBL" id="CM000618">
    <property type="protein sequence ID" value="EEC45788.1"/>
    <property type="molecule type" value="Genomic_DNA"/>
</dbReference>